<proteinExistence type="predicted"/>
<gene>
    <name evidence="1" type="ORF">F7R26_028955</name>
</gene>
<name>A0A643FWX1_9BURK</name>
<sequence length="95" mass="10714">MWTLIRGADGNVLPHHDNVGIETRAQQRWSIALRSCKKTKIQPQPLVWAWPGGTHTMSNLSAIELKAFVPARDEMRDFVLLDPSGVLWRIGQNLA</sequence>
<dbReference type="EMBL" id="CP062804">
    <property type="protein sequence ID" value="QOT81533.1"/>
    <property type="molecule type" value="Genomic_DNA"/>
</dbReference>
<dbReference type="AlphaFoldDB" id="A0A643FWX1"/>
<evidence type="ECO:0000313" key="1">
    <source>
        <dbReference type="EMBL" id="QOT81533.1"/>
    </source>
</evidence>
<dbReference type="Proteomes" id="UP000397656">
    <property type="component" value="Chromosome 2"/>
</dbReference>
<organism evidence="1 2">
    <name type="scientific">Cupriavidus basilensis</name>
    <dbReference type="NCBI Taxonomy" id="68895"/>
    <lineage>
        <taxon>Bacteria</taxon>
        <taxon>Pseudomonadati</taxon>
        <taxon>Pseudomonadota</taxon>
        <taxon>Betaproteobacteria</taxon>
        <taxon>Burkholderiales</taxon>
        <taxon>Burkholderiaceae</taxon>
        <taxon>Cupriavidus</taxon>
    </lineage>
</organism>
<protein>
    <submittedName>
        <fullName evidence="1">Uncharacterized protein</fullName>
    </submittedName>
</protein>
<dbReference type="RefSeq" id="WP_150985542.1">
    <property type="nucleotide sequence ID" value="NZ_CP062804.1"/>
</dbReference>
<evidence type="ECO:0000313" key="2">
    <source>
        <dbReference type="Proteomes" id="UP000397656"/>
    </source>
</evidence>
<accession>A0A643FWX1</accession>
<reference evidence="1 2" key="1">
    <citation type="submission" date="2020-10" db="EMBL/GenBank/DDBJ databases">
        <title>Complete genome sequence of Cupriavidus basilensis CCUG 49340T.</title>
        <authorList>
            <person name="Salva-Serra F."/>
            <person name="Donoso R.A."/>
            <person name="Cho K.H."/>
            <person name="Yoo J.A."/>
            <person name="Lee K."/>
            <person name="Yoon S.-H."/>
            <person name="Perez-Pantoja D."/>
            <person name="Moore E.R.B."/>
        </authorList>
    </citation>
    <scope>NUCLEOTIDE SEQUENCE [LARGE SCALE GENOMIC DNA]</scope>
    <source>
        <strain evidence="2">CCUG 49340</strain>
    </source>
</reference>
<dbReference type="GeneID" id="98404985"/>